<feature type="compositionally biased region" description="Basic and acidic residues" evidence="1">
    <location>
        <begin position="385"/>
        <end position="396"/>
    </location>
</feature>
<accession>A0A1A0HGS3</accession>
<organism evidence="2 3">
    <name type="scientific">Metschnikowia bicuspidata var. bicuspidata NRRL YB-4993</name>
    <dbReference type="NCBI Taxonomy" id="869754"/>
    <lineage>
        <taxon>Eukaryota</taxon>
        <taxon>Fungi</taxon>
        <taxon>Dikarya</taxon>
        <taxon>Ascomycota</taxon>
        <taxon>Saccharomycotina</taxon>
        <taxon>Pichiomycetes</taxon>
        <taxon>Metschnikowiaceae</taxon>
        <taxon>Metschnikowia</taxon>
    </lineage>
</organism>
<dbReference type="GeneID" id="30032422"/>
<feature type="region of interest" description="Disordered" evidence="1">
    <location>
        <begin position="479"/>
        <end position="523"/>
    </location>
</feature>
<protein>
    <submittedName>
        <fullName evidence="2">Uncharacterized protein</fullName>
    </submittedName>
</protein>
<sequence length="523" mass="59872">MATAMIGPERLISLRNEYSLISCGARCFAILWSNSHFHSQLGELVRKINKYNPHRVYLQLLKLHHGPTPRPFAVVEMKYGSPIHQKYFTYLMWLFSHQVDMWIHMWDTLEHDVLRRDFSAPSEMDAELSINRLWLHNRSVFLLRNGYTDDNPHGEYVPELDLKAAMDALMALAATRQDSLTRQLSSSFGKREDHLIENVLDIQNVYIPKSLVNLVLHHPHWVTRPEANKIDLTDILLDCFPESLLLVDEEAYTVAVSDTSEDRDALDKLFPDSLTDAQWISLSIKINANDAFAAAKQDTGKKARLDALVAQPIPRADFHSSFLMSKLYELGLSTRKSAAKLVCCPDLQMKTQANVPLRVLSESDRQKYEKLQRRDFLAEESESDSGDREMEDAERGETNIFTSLEDSKEFARYFSRKDLTTKLSAALEDPDLLGGAQALTEEDLQQTEKLEDFDDFVEYYAKHFLGYSDADLMKHKVRGQGDERTDSLGQDGSRAETASFDWSKYNDDSDYESDYLSEEDVGI</sequence>
<dbReference type="OrthoDB" id="4079944at2759"/>
<dbReference type="AlphaFoldDB" id="A0A1A0HGS3"/>
<feature type="compositionally biased region" description="Acidic residues" evidence="1">
    <location>
        <begin position="508"/>
        <end position="523"/>
    </location>
</feature>
<evidence type="ECO:0000256" key="1">
    <source>
        <dbReference type="SAM" id="MobiDB-lite"/>
    </source>
</evidence>
<name>A0A1A0HGS3_9ASCO</name>
<keyword evidence="3" id="KW-1185">Reference proteome</keyword>
<proteinExistence type="predicted"/>
<reference evidence="2 3" key="1">
    <citation type="submission" date="2016-05" db="EMBL/GenBank/DDBJ databases">
        <title>Comparative genomics of biotechnologically important yeasts.</title>
        <authorList>
            <consortium name="DOE Joint Genome Institute"/>
            <person name="Riley R."/>
            <person name="Haridas S."/>
            <person name="Wolfe K.H."/>
            <person name="Lopes M.R."/>
            <person name="Hittinger C.T."/>
            <person name="Goker M."/>
            <person name="Salamov A."/>
            <person name="Wisecaver J."/>
            <person name="Long T.M."/>
            <person name="Aerts A.L."/>
            <person name="Barry K."/>
            <person name="Choi C."/>
            <person name="Clum A."/>
            <person name="Coughlan A.Y."/>
            <person name="Deshpande S."/>
            <person name="Douglass A.P."/>
            <person name="Hanson S.J."/>
            <person name="Klenk H.-P."/>
            <person name="LaButti K."/>
            <person name="Lapidus A."/>
            <person name="Lindquist E."/>
            <person name="Lipzen A."/>
            <person name="Meier-kolthoff J.P."/>
            <person name="Ohm R.A."/>
            <person name="Otillar R.P."/>
            <person name="Pangilinan J."/>
            <person name="Peng Y."/>
            <person name="Rokas A."/>
            <person name="Rosa C.A."/>
            <person name="Scheuner C."/>
            <person name="Sibirny A.A."/>
            <person name="Slot J.C."/>
            <person name="Stielow J.B."/>
            <person name="Sun H."/>
            <person name="Kurtzman C.P."/>
            <person name="Blackwell M."/>
            <person name="Grigoriev I.V."/>
            <person name="Jeffries T.W."/>
        </authorList>
    </citation>
    <scope>NUCLEOTIDE SEQUENCE [LARGE SCALE GENOMIC DNA]</scope>
    <source>
        <strain evidence="2 3">NRRL YB-4993</strain>
    </source>
</reference>
<dbReference type="EMBL" id="LXTC01000001">
    <property type="protein sequence ID" value="OBA23053.1"/>
    <property type="molecule type" value="Genomic_DNA"/>
</dbReference>
<dbReference type="RefSeq" id="XP_018713534.1">
    <property type="nucleotide sequence ID" value="XM_018859447.1"/>
</dbReference>
<evidence type="ECO:0000313" key="3">
    <source>
        <dbReference type="Proteomes" id="UP000092555"/>
    </source>
</evidence>
<gene>
    <name evidence="2" type="ORF">METBIDRAFT_97221</name>
</gene>
<comment type="caution">
    <text evidence="2">The sequence shown here is derived from an EMBL/GenBank/DDBJ whole genome shotgun (WGS) entry which is preliminary data.</text>
</comment>
<dbReference type="Proteomes" id="UP000092555">
    <property type="component" value="Unassembled WGS sequence"/>
</dbReference>
<feature type="region of interest" description="Disordered" evidence="1">
    <location>
        <begin position="374"/>
        <end position="396"/>
    </location>
</feature>
<evidence type="ECO:0000313" key="2">
    <source>
        <dbReference type="EMBL" id="OBA23053.1"/>
    </source>
</evidence>